<accession>A0AAV6VW33</accession>
<reference evidence="1 2" key="1">
    <citation type="journal article" date="2022" name="Nat. Ecol. Evol.">
        <title>A masculinizing supergene underlies an exaggerated male reproductive morph in a spider.</title>
        <authorList>
            <person name="Hendrickx F."/>
            <person name="De Corte Z."/>
            <person name="Sonet G."/>
            <person name="Van Belleghem S.M."/>
            <person name="Kostlbacher S."/>
            <person name="Vangestel C."/>
        </authorList>
    </citation>
    <scope>NUCLEOTIDE SEQUENCE [LARGE SCALE GENOMIC DNA]</scope>
    <source>
        <strain evidence="1">W744_W776</strain>
    </source>
</reference>
<keyword evidence="2" id="KW-1185">Reference proteome</keyword>
<evidence type="ECO:0000313" key="2">
    <source>
        <dbReference type="Proteomes" id="UP000827092"/>
    </source>
</evidence>
<name>A0AAV6VW33_9ARAC</name>
<organism evidence="1 2">
    <name type="scientific">Oedothorax gibbosus</name>
    <dbReference type="NCBI Taxonomy" id="931172"/>
    <lineage>
        <taxon>Eukaryota</taxon>
        <taxon>Metazoa</taxon>
        <taxon>Ecdysozoa</taxon>
        <taxon>Arthropoda</taxon>
        <taxon>Chelicerata</taxon>
        <taxon>Arachnida</taxon>
        <taxon>Araneae</taxon>
        <taxon>Araneomorphae</taxon>
        <taxon>Entelegynae</taxon>
        <taxon>Araneoidea</taxon>
        <taxon>Linyphiidae</taxon>
        <taxon>Erigoninae</taxon>
        <taxon>Oedothorax</taxon>
    </lineage>
</organism>
<dbReference type="Proteomes" id="UP000827092">
    <property type="component" value="Unassembled WGS sequence"/>
</dbReference>
<proteinExistence type="predicted"/>
<evidence type="ECO:0000313" key="1">
    <source>
        <dbReference type="EMBL" id="KAG8200910.1"/>
    </source>
</evidence>
<dbReference type="EMBL" id="JAFNEN010000011">
    <property type="protein sequence ID" value="KAG8200910.1"/>
    <property type="molecule type" value="Genomic_DNA"/>
</dbReference>
<sequence length="104" mass="12108">MKTCCRSPTRFSFTRAANKIHDHIAELFKEEEITELQLLLEERTSNLEMLDLQIGAIDPEKSLTFHLRSAHVFYARNRRFSDIPDPSSVDLFHQAKDSNVYIVI</sequence>
<gene>
    <name evidence="1" type="ORF">JTE90_020550</name>
</gene>
<comment type="caution">
    <text evidence="1">The sequence shown here is derived from an EMBL/GenBank/DDBJ whole genome shotgun (WGS) entry which is preliminary data.</text>
</comment>
<protein>
    <submittedName>
        <fullName evidence="1">Uncharacterized protein</fullName>
    </submittedName>
</protein>
<dbReference type="AlphaFoldDB" id="A0AAV6VW33"/>